<dbReference type="Gene3D" id="1.10.150.430">
    <property type="entry name" value="DUF3349, helical bundle"/>
    <property type="match status" value="1"/>
</dbReference>
<dbReference type="EMBL" id="JBGEDP010000001">
    <property type="protein sequence ID" value="MEY8017594.1"/>
    <property type="molecule type" value="Genomic_DNA"/>
</dbReference>
<proteinExistence type="predicted"/>
<evidence type="ECO:0000313" key="2">
    <source>
        <dbReference type="Proteomes" id="UP001564760"/>
    </source>
</evidence>
<keyword evidence="2" id="KW-1185">Reference proteome</keyword>
<reference evidence="1 2" key="1">
    <citation type="submission" date="2024-08" db="EMBL/GenBank/DDBJ databases">
        <title>Mycobacterium servetensis sp. nov., a novel rapid-growing mycobacterial species recovered from a human patient in Zaragoza, Spain.</title>
        <authorList>
            <person name="Tristancho-Baro A.I."/>
            <person name="Buenestado-Serrano S."/>
            <person name="Garcia De Viedma D."/>
            <person name="Milagro-Beamonte A."/>
            <person name="Burillo N."/>
            <person name="Sanz S."/>
            <person name="Lopez-Calleja A.I."/>
            <person name="Penas-Utrilla D."/>
            <person name="Guardingo M."/>
            <person name="Garcia M.J."/>
            <person name="Vinuelas-Bayon J."/>
        </authorList>
    </citation>
    <scope>NUCLEOTIDE SEQUENCE [LARGE SCALE GENOMIC DNA]</scope>
    <source>
        <strain evidence="2">HUMS_12744610</strain>
    </source>
</reference>
<dbReference type="InterPro" id="IPR044918">
    <property type="entry name" value="DUF3349_helical"/>
</dbReference>
<dbReference type="Pfam" id="PF11829">
    <property type="entry name" value="DUF3349"/>
    <property type="match status" value="1"/>
</dbReference>
<gene>
    <name evidence="1" type="ORF">AB8998_22765</name>
</gene>
<comment type="caution">
    <text evidence="1">The sequence shown here is derived from an EMBL/GenBank/DDBJ whole genome shotgun (WGS) entry which is preliminary data.</text>
</comment>
<accession>A0ABV4C501</accession>
<organism evidence="1 2">
    <name type="scientific">Mycobacterium servetii</name>
    <dbReference type="NCBI Taxonomy" id="3237418"/>
    <lineage>
        <taxon>Bacteria</taxon>
        <taxon>Bacillati</taxon>
        <taxon>Actinomycetota</taxon>
        <taxon>Actinomycetes</taxon>
        <taxon>Mycobacteriales</taxon>
        <taxon>Mycobacteriaceae</taxon>
        <taxon>Mycobacterium</taxon>
    </lineage>
</organism>
<dbReference type="InterPro" id="IPR021784">
    <property type="entry name" value="DUF3349"/>
</dbReference>
<evidence type="ECO:0000313" key="1">
    <source>
        <dbReference type="EMBL" id="MEY8017594.1"/>
    </source>
</evidence>
<protein>
    <submittedName>
        <fullName evidence="1">DUF3349 domain-containing protein</fullName>
    </submittedName>
</protein>
<dbReference type="Proteomes" id="UP001564760">
    <property type="component" value="Unassembled WGS sequence"/>
</dbReference>
<sequence length="95" mass="10174">MANVVSRVVGFLRAGYPAGVPATGYVPLFVLLPRRLSDDEIVAITERIRGRGVPAGAADMGVEISRVTNEMPSLDDIDRVRDRLVALGWPADQGA</sequence>
<dbReference type="RefSeq" id="WP_369741714.1">
    <property type="nucleotide sequence ID" value="NZ_JBGEDP010000001.1"/>
</dbReference>
<name>A0ABV4C501_9MYCO</name>